<accession>A0A835WHK5</accession>
<dbReference type="InterPro" id="IPR051292">
    <property type="entry name" value="Xyl/GlcA_transferase"/>
</dbReference>
<name>A0A835WHK5_9CHLO</name>
<dbReference type="EMBL" id="JAEHOD010000021">
    <property type="protein sequence ID" value="KAG2447483.1"/>
    <property type="molecule type" value="Genomic_DNA"/>
</dbReference>
<keyword evidence="2" id="KW-0812">Transmembrane</keyword>
<evidence type="ECO:0000256" key="2">
    <source>
        <dbReference type="ARBA" id="ARBA00022692"/>
    </source>
</evidence>
<evidence type="ECO:0000256" key="1">
    <source>
        <dbReference type="ARBA" id="ARBA00004606"/>
    </source>
</evidence>
<dbReference type="GO" id="GO:0016020">
    <property type="term" value="C:membrane"/>
    <property type="evidence" value="ECO:0007669"/>
    <property type="project" value="UniProtKB-SubCell"/>
</dbReference>
<keyword evidence="7" id="KW-0732">Signal</keyword>
<dbReference type="OrthoDB" id="411524at2759"/>
<keyword evidence="5" id="KW-0472">Membrane</keyword>
<dbReference type="AlphaFoldDB" id="A0A835WHK5"/>
<comment type="subcellular location">
    <subcellularLocation>
        <location evidence="1">Membrane</location>
        <topology evidence="1">Single-pass type II membrane protein</topology>
    </subcellularLocation>
</comment>
<dbReference type="GO" id="GO:0015020">
    <property type="term" value="F:glucuronosyltransferase activity"/>
    <property type="evidence" value="ECO:0007669"/>
    <property type="project" value="TreeGrafter"/>
</dbReference>
<gene>
    <name evidence="8" type="ORF">HYH02_007410</name>
</gene>
<organism evidence="8 9">
    <name type="scientific">Chlamydomonas schloesseri</name>
    <dbReference type="NCBI Taxonomy" id="2026947"/>
    <lineage>
        <taxon>Eukaryota</taxon>
        <taxon>Viridiplantae</taxon>
        <taxon>Chlorophyta</taxon>
        <taxon>core chlorophytes</taxon>
        <taxon>Chlorophyceae</taxon>
        <taxon>CS clade</taxon>
        <taxon>Chlamydomonadales</taxon>
        <taxon>Chlamydomonadaceae</taxon>
        <taxon>Chlamydomonas</taxon>
    </lineage>
</organism>
<dbReference type="Pfam" id="PF13896">
    <property type="entry name" value="Glyco_transf_49"/>
    <property type="match status" value="1"/>
</dbReference>
<sequence>MIGTLAALAAVAWTPLALAQVSDEAATAGAQGQLLADCFKGQNCLAKRTAWEHFTDDLPSCMLAARVWWSPRPAGIPVTLVTQASAERLDQLRAQCATWRGPLAAALYLPLYNPSSHELSAESKQKLQAMVAGIDELFQKSESNNSGSSCQLRLILLYELFADQKAMVLYPVNSLRNWARLMADTDLLTNIDVDMIPSVSISEVLGDAAQRAVYEEGCRTGSVYVWPAFETHCAGALYADTVAVQGKGSLPEALKKCLRRMRPKAPFSHNATNYDKWMTATEPYDITYSPQFEPWFLSWRWGTLWYDYRYRGYGKNKIVQAAAMNASGTTWRVSPDGYLVHRKHAESRVRKEFLKAKFSKKDMDALRGTVYEHVESLWRATGQELAAGSYMARLERSFTRCMDSLPWWKREQGGGSG</sequence>
<evidence type="ECO:0000313" key="8">
    <source>
        <dbReference type="EMBL" id="KAG2447483.1"/>
    </source>
</evidence>
<feature type="chain" id="PRO_5032823404" evidence="7">
    <location>
        <begin position="20"/>
        <end position="417"/>
    </location>
</feature>
<keyword evidence="6" id="KW-0325">Glycoprotein</keyword>
<evidence type="ECO:0000256" key="3">
    <source>
        <dbReference type="ARBA" id="ARBA00022968"/>
    </source>
</evidence>
<feature type="signal peptide" evidence="7">
    <location>
        <begin position="1"/>
        <end position="19"/>
    </location>
</feature>
<dbReference type="GO" id="GO:0035269">
    <property type="term" value="P:protein O-linked glycosylation via mannose"/>
    <property type="evidence" value="ECO:0007669"/>
    <property type="project" value="TreeGrafter"/>
</dbReference>
<dbReference type="PANTHER" id="PTHR12270:SF52">
    <property type="entry name" value="GLYCOSYLTRANSFERASE-LIKE PROTEIN GNT13-RELATED"/>
    <property type="match status" value="1"/>
</dbReference>
<dbReference type="Proteomes" id="UP000613740">
    <property type="component" value="Unassembled WGS sequence"/>
</dbReference>
<evidence type="ECO:0000256" key="7">
    <source>
        <dbReference type="SAM" id="SignalP"/>
    </source>
</evidence>
<proteinExistence type="predicted"/>
<comment type="caution">
    <text evidence="8">The sequence shown here is derived from an EMBL/GenBank/DDBJ whole genome shotgun (WGS) entry which is preliminary data.</text>
</comment>
<keyword evidence="3" id="KW-0735">Signal-anchor</keyword>
<keyword evidence="4" id="KW-1133">Transmembrane helix</keyword>
<evidence type="ECO:0000256" key="4">
    <source>
        <dbReference type="ARBA" id="ARBA00022989"/>
    </source>
</evidence>
<evidence type="ECO:0000256" key="5">
    <source>
        <dbReference type="ARBA" id="ARBA00023136"/>
    </source>
</evidence>
<evidence type="ECO:0000256" key="6">
    <source>
        <dbReference type="ARBA" id="ARBA00023180"/>
    </source>
</evidence>
<evidence type="ECO:0000313" key="9">
    <source>
        <dbReference type="Proteomes" id="UP000613740"/>
    </source>
</evidence>
<dbReference type="PANTHER" id="PTHR12270">
    <property type="entry name" value="GLYCOSYLTRANSFERASE-RELATED"/>
    <property type="match status" value="1"/>
</dbReference>
<reference evidence="8" key="1">
    <citation type="journal article" date="2020" name="bioRxiv">
        <title>Comparative genomics of Chlamydomonas.</title>
        <authorList>
            <person name="Craig R.J."/>
            <person name="Hasan A.R."/>
            <person name="Ness R.W."/>
            <person name="Keightley P.D."/>
        </authorList>
    </citation>
    <scope>NUCLEOTIDE SEQUENCE</scope>
    <source>
        <strain evidence="8">CCAP 11/173</strain>
    </source>
</reference>
<dbReference type="GO" id="GO:0042285">
    <property type="term" value="F:xylosyltransferase activity"/>
    <property type="evidence" value="ECO:0007669"/>
    <property type="project" value="TreeGrafter"/>
</dbReference>
<protein>
    <submittedName>
        <fullName evidence="8">Uncharacterized protein</fullName>
    </submittedName>
</protein>
<keyword evidence="9" id="KW-1185">Reference proteome</keyword>